<gene>
    <name evidence="1" type="ORF">SAMN05443545_106205</name>
</gene>
<protein>
    <submittedName>
        <fullName evidence="1">Uncharacterized protein</fullName>
    </submittedName>
</protein>
<dbReference type="OrthoDB" id="6238442at2"/>
<organism evidence="1 2">
    <name type="scientific">Aidingimonas halophila</name>
    <dbReference type="NCBI Taxonomy" id="574349"/>
    <lineage>
        <taxon>Bacteria</taxon>
        <taxon>Pseudomonadati</taxon>
        <taxon>Pseudomonadota</taxon>
        <taxon>Gammaproteobacteria</taxon>
        <taxon>Oceanospirillales</taxon>
        <taxon>Halomonadaceae</taxon>
        <taxon>Aidingimonas</taxon>
    </lineage>
</organism>
<proteinExistence type="predicted"/>
<evidence type="ECO:0000313" key="2">
    <source>
        <dbReference type="Proteomes" id="UP000198500"/>
    </source>
</evidence>
<name>A0A1H3D6K2_9GAMM</name>
<dbReference type="AlphaFoldDB" id="A0A1H3D6K2"/>
<dbReference type="EMBL" id="FNNI01000006">
    <property type="protein sequence ID" value="SDX62083.1"/>
    <property type="molecule type" value="Genomic_DNA"/>
</dbReference>
<dbReference type="Proteomes" id="UP000198500">
    <property type="component" value="Unassembled WGS sequence"/>
</dbReference>
<accession>A0A1H3D6K2</accession>
<dbReference type="RefSeq" id="WP_139243937.1">
    <property type="nucleotide sequence ID" value="NZ_FNNI01000006.1"/>
</dbReference>
<keyword evidence="2" id="KW-1185">Reference proteome</keyword>
<evidence type="ECO:0000313" key="1">
    <source>
        <dbReference type="EMBL" id="SDX62083.1"/>
    </source>
</evidence>
<sequence length="122" mass="14141">MPQSMQITPRDILDDILPKVKATERVVNNTLKSMLEAADDSAERRRLENQVMEFELEITMIMMNLEHLMNRYAMAFQEVTDAGHRRSGPVLELDQHEVVAIESARKLYERIQEVQRADTSPD</sequence>
<reference evidence="1 2" key="1">
    <citation type="submission" date="2016-10" db="EMBL/GenBank/DDBJ databases">
        <authorList>
            <person name="de Groot N.N."/>
        </authorList>
    </citation>
    <scope>NUCLEOTIDE SEQUENCE [LARGE SCALE GENOMIC DNA]</scope>
    <source>
        <strain evidence="1 2">DSM 19219</strain>
    </source>
</reference>